<evidence type="ECO:0000256" key="2">
    <source>
        <dbReference type="ARBA" id="ARBA00022729"/>
    </source>
</evidence>
<dbReference type="RefSeq" id="WP_119381712.1">
    <property type="nucleotide sequence ID" value="NZ_QWGT01000028.1"/>
</dbReference>
<dbReference type="PROSITE" id="PS51257">
    <property type="entry name" value="PROKAR_LIPOPROTEIN"/>
    <property type="match status" value="1"/>
</dbReference>
<dbReference type="Proteomes" id="UP000266484">
    <property type="component" value="Unassembled WGS sequence"/>
</dbReference>
<dbReference type="SUPFAM" id="SSF53822">
    <property type="entry name" value="Periplasmic binding protein-like I"/>
    <property type="match status" value="1"/>
</dbReference>
<keyword evidence="6" id="KW-1185">Reference proteome</keyword>
<dbReference type="InterPro" id="IPR050555">
    <property type="entry name" value="Bact_Solute-Bind_Prot2"/>
</dbReference>
<organism evidence="5 6">
    <name type="scientific">Clavibacter lycopersici</name>
    <dbReference type="NCBI Taxonomy" id="2301718"/>
    <lineage>
        <taxon>Bacteria</taxon>
        <taxon>Bacillati</taxon>
        <taxon>Actinomycetota</taxon>
        <taxon>Actinomycetes</taxon>
        <taxon>Micrococcales</taxon>
        <taxon>Microbacteriaceae</taxon>
        <taxon>Clavibacter</taxon>
    </lineage>
</organism>
<evidence type="ECO:0000259" key="4">
    <source>
        <dbReference type="Pfam" id="PF13407"/>
    </source>
</evidence>
<dbReference type="PANTHER" id="PTHR30036:SF1">
    <property type="entry name" value="D-XYLOSE-BINDING PERIPLASMIC PROTEIN"/>
    <property type="match status" value="1"/>
</dbReference>
<protein>
    <submittedName>
        <fullName evidence="5">Sugar ABC transporter substrate-binding protein</fullName>
    </submittedName>
</protein>
<evidence type="ECO:0000313" key="6">
    <source>
        <dbReference type="Proteomes" id="UP000266484"/>
    </source>
</evidence>
<dbReference type="InterPro" id="IPR049784">
    <property type="entry name" value="ChvE-like"/>
</dbReference>
<comment type="subcellular location">
    <subcellularLocation>
        <location evidence="1">Cell envelope</location>
    </subcellularLocation>
</comment>
<dbReference type="AlphaFoldDB" id="A0A399T8X0"/>
<evidence type="ECO:0000256" key="1">
    <source>
        <dbReference type="ARBA" id="ARBA00004196"/>
    </source>
</evidence>
<accession>A0A399T8X0</accession>
<keyword evidence="2 3" id="KW-0732">Signal</keyword>
<sequence>MKMKKVLVGIAATSIALSLAACSGGGGGGRGGAAADGEVNPADTLVGVAMPTKTSERWVDDGNNVEKQLTDLGYQVDLQYANDKVQDQISQIETMLNKGAKALIVASIDGTALTQVLKTAADDGVKVIAYDRLINGTEDVDYYTTFDNQQVGVLQGNSLLQGLGLVDADGNPTGSTEKKTIEVFAGSPDDNNATFFYEGAMSVLKPFLDSGQITVGSGQTEFSQVAIQQWKQEGAQARMENLLSGSYPGGAKPDGVLSPYDGLSRGIIQALTSAGVASDAMPIITGQDGEKASDKLILDGVQYSTIFKDTRLLGKEAVTMVDDLLKGDTPDAPDTYNNKVKDVPTKQFPPVTVTKDNLVEVIVDSGYYTQDEIDKGE</sequence>
<dbReference type="InterPro" id="IPR028082">
    <property type="entry name" value="Peripla_BP_I"/>
</dbReference>
<name>A0A399T8X0_9MICO</name>
<dbReference type="PANTHER" id="PTHR30036">
    <property type="entry name" value="D-XYLOSE-BINDING PERIPLASMIC PROTEIN"/>
    <property type="match status" value="1"/>
</dbReference>
<evidence type="ECO:0000256" key="3">
    <source>
        <dbReference type="SAM" id="SignalP"/>
    </source>
</evidence>
<proteinExistence type="predicted"/>
<feature type="domain" description="Periplasmic binding protein" evidence="4">
    <location>
        <begin position="46"/>
        <end position="328"/>
    </location>
</feature>
<dbReference type="NCBIfam" id="NF040907">
    <property type="entry name" value="ChvE"/>
    <property type="match status" value="1"/>
</dbReference>
<reference evidence="5 6" key="1">
    <citation type="submission" date="2018-08" db="EMBL/GenBank/DDBJ databases">
        <title>Genome Sequence of Clavibacter michiganensis Subspecies type strains, and the Atypical Peach-Colored Strains Isolated from Tomato.</title>
        <authorList>
            <person name="Osdaghi E."/>
            <person name="Portier P."/>
            <person name="Briand M."/>
            <person name="Jacques M.-A."/>
        </authorList>
    </citation>
    <scope>NUCLEOTIDE SEQUENCE [LARGE SCALE GENOMIC DNA]</scope>
    <source>
        <strain evidence="5 6">CFBP 8615</strain>
    </source>
</reference>
<comment type="caution">
    <text evidence="5">The sequence shown here is derived from an EMBL/GenBank/DDBJ whole genome shotgun (WGS) entry which is preliminary data.</text>
</comment>
<dbReference type="GO" id="GO:0030288">
    <property type="term" value="C:outer membrane-bounded periplasmic space"/>
    <property type="evidence" value="ECO:0007669"/>
    <property type="project" value="TreeGrafter"/>
</dbReference>
<dbReference type="OrthoDB" id="9773673at2"/>
<gene>
    <name evidence="5" type="ORF">DZG00_03655</name>
</gene>
<dbReference type="Gene3D" id="3.40.50.2300">
    <property type="match status" value="2"/>
</dbReference>
<dbReference type="InterPro" id="IPR025997">
    <property type="entry name" value="SBP_2_dom"/>
</dbReference>
<dbReference type="EMBL" id="QWGT01000028">
    <property type="protein sequence ID" value="RIJ52760.1"/>
    <property type="molecule type" value="Genomic_DNA"/>
</dbReference>
<dbReference type="Pfam" id="PF13407">
    <property type="entry name" value="Peripla_BP_4"/>
    <property type="match status" value="1"/>
</dbReference>
<evidence type="ECO:0000313" key="5">
    <source>
        <dbReference type="EMBL" id="RIJ52760.1"/>
    </source>
</evidence>
<dbReference type="GO" id="GO:0030246">
    <property type="term" value="F:carbohydrate binding"/>
    <property type="evidence" value="ECO:0007669"/>
    <property type="project" value="TreeGrafter"/>
</dbReference>
<feature type="signal peptide" evidence="3">
    <location>
        <begin position="1"/>
        <end position="20"/>
    </location>
</feature>
<feature type="chain" id="PRO_5038706911" evidence="3">
    <location>
        <begin position="21"/>
        <end position="377"/>
    </location>
</feature>
<dbReference type="CDD" id="cd19994">
    <property type="entry name" value="PBP1_ChvE"/>
    <property type="match status" value="1"/>
</dbReference>